<dbReference type="InterPro" id="IPR036737">
    <property type="entry name" value="OmpA-like_sf"/>
</dbReference>
<evidence type="ECO:0000256" key="3">
    <source>
        <dbReference type="ARBA" id="ARBA00023237"/>
    </source>
</evidence>
<keyword evidence="9" id="KW-1185">Reference proteome</keyword>
<keyword evidence="2 4" id="KW-0472">Membrane</keyword>
<dbReference type="Gene3D" id="3.30.1330.60">
    <property type="entry name" value="OmpA-like domain"/>
    <property type="match status" value="1"/>
</dbReference>
<evidence type="ECO:0000313" key="9">
    <source>
        <dbReference type="Proteomes" id="UP001162741"/>
    </source>
</evidence>
<protein>
    <submittedName>
        <fullName evidence="8">OmpA family protein</fullName>
    </submittedName>
</protein>
<dbReference type="EMBL" id="CP107006">
    <property type="protein sequence ID" value="UYQ93618.1"/>
    <property type="molecule type" value="Genomic_DNA"/>
</dbReference>
<dbReference type="Gene3D" id="2.60.120.560">
    <property type="entry name" value="Exo-inulinase, domain 1"/>
    <property type="match status" value="1"/>
</dbReference>
<feature type="compositionally biased region" description="Polar residues" evidence="5">
    <location>
        <begin position="451"/>
        <end position="464"/>
    </location>
</feature>
<feature type="compositionally biased region" description="Polar residues" evidence="5">
    <location>
        <begin position="422"/>
        <end position="444"/>
    </location>
</feature>
<evidence type="ECO:0000313" key="8">
    <source>
        <dbReference type="EMBL" id="UYQ93618.1"/>
    </source>
</evidence>
<dbReference type="PANTHER" id="PTHR30329:SF21">
    <property type="entry name" value="LIPOPROTEIN YIAD-RELATED"/>
    <property type="match status" value="1"/>
</dbReference>
<feature type="compositionally biased region" description="Basic and acidic residues" evidence="5">
    <location>
        <begin position="37"/>
        <end position="49"/>
    </location>
</feature>
<dbReference type="InterPro" id="IPR006664">
    <property type="entry name" value="OMP_bac"/>
</dbReference>
<dbReference type="PRINTS" id="PR01021">
    <property type="entry name" value="OMPADOMAIN"/>
</dbReference>
<evidence type="ECO:0000256" key="1">
    <source>
        <dbReference type="ARBA" id="ARBA00004442"/>
    </source>
</evidence>
<dbReference type="SUPFAM" id="SSF103088">
    <property type="entry name" value="OmpA-like"/>
    <property type="match status" value="1"/>
</dbReference>
<dbReference type="InterPro" id="IPR050330">
    <property type="entry name" value="Bact_OuterMem_StrucFunc"/>
</dbReference>
<dbReference type="InterPro" id="IPR006665">
    <property type="entry name" value="OmpA-like"/>
</dbReference>
<evidence type="ECO:0000259" key="7">
    <source>
        <dbReference type="PROSITE" id="PS51123"/>
    </source>
</evidence>
<accession>A0ABY6J1S1</accession>
<comment type="subcellular location">
    <subcellularLocation>
        <location evidence="1">Cell outer membrane</location>
    </subcellularLocation>
</comment>
<sequence length="464" mass="50931">MKNKPYILTLLLTLIVSASQAQLLKKLKEKVVDKIESGTDKLSKKDQSNDAKSGASPAKGNDSPTESNTIKVFSKFDFIPGKTVIYYDNFEQDNIGETPAGWLTSNLSEVVTIEGNEGKWITLLQKSGAINIIRNKKQSWGDHFTIEFDVFMDPAQTQSADLYVMLTNSGGSMVTDESLIGDLSTKEQIMVQFRIEKDGSTYDFSSARSSGNNGGENTRFIDRERLYQSFKKPAHISIAVTGKRFRFWFNDKKILDVNNGVRPEAIPNLLAFSAHYNTNARFYLSNIRVAKDVPDTRAAFTQGKIISNLLFYTASAEMRPESMGALKEIAAVLKDATEPLKIVGHTDSDGENAANLKLSQQRAETVKQILVKEFGLSNDMLQTEGRGETQPIADNNSAEGKAQNRRVEFIIKAAADTYRGTASSAGRTASPQAKATTSTVSSTGEGAVKLQSKSLNTPSNMPFL</sequence>
<evidence type="ECO:0000256" key="6">
    <source>
        <dbReference type="SAM" id="SignalP"/>
    </source>
</evidence>
<evidence type="ECO:0000256" key="4">
    <source>
        <dbReference type="PROSITE-ProRule" id="PRU00473"/>
    </source>
</evidence>
<evidence type="ECO:0000256" key="2">
    <source>
        <dbReference type="ARBA" id="ARBA00023136"/>
    </source>
</evidence>
<dbReference type="Pfam" id="PF00691">
    <property type="entry name" value="OmpA"/>
    <property type="match status" value="1"/>
</dbReference>
<dbReference type="PANTHER" id="PTHR30329">
    <property type="entry name" value="STATOR ELEMENT OF FLAGELLAR MOTOR COMPLEX"/>
    <property type="match status" value="1"/>
</dbReference>
<gene>
    <name evidence="8" type="ORF">MKQ68_00700</name>
</gene>
<dbReference type="Proteomes" id="UP001162741">
    <property type="component" value="Chromosome"/>
</dbReference>
<feature type="domain" description="OmpA-like" evidence="7">
    <location>
        <begin position="298"/>
        <end position="415"/>
    </location>
</feature>
<evidence type="ECO:0000256" key="5">
    <source>
        <dbReference type="SAM" id="MobiDB-lite"/>
    </source>
</evidence>
<feature type="region of interest" description="Disordered" evidence="5">
    <location>
        <begin position="422"/>
        <end position="464"/>
    </location>
</feature>
<keyword evidence="6" id="KW-0732">Signal</keyword>
<feature type="signal peptide" evidence="6">
    <location>
        <begin position="1"/>
        <end position="21"/>
    </location>
</feature>
<reference evidence="8" key="1">
    <citation type="submission" date="2022-10" db="EMBL/GenBank/DDBJ databases">
        <title>Chitinophaga sp. nov., isolated from soil.</title>
        <authorList>
            <person name="Jeon C.O."/>
        </authorList>
    </citation>
    <scope>NUCLEOTIDE SEQUENCE</scope>
    <source>
        <strain evidence="8">R8</strain>
    </source>
</reference>
<feature type="chain" id="PRO_5046761826" evidence="6">
    <location>
        <begin position="22"/>
        <end position="464"/>
    </location>
</feature>
<dbReference type="PROSITE" id="PS51123">
    <property type="entry name" value="OMPA_2"/>
    <property type="match status" value="1"/>
</dbReference>
<name>A0ABY6J1S1_9BACT</name>
<feature type="region of interest" description="Disordered" evidence="5">
    <location>
        <begin position="37"/>
        <end position="66"/>
    </location>
</feature>
<dbReference type="CDD" id="cd07185">
    <property type="entry name" value="OmpA_C-like"/>
    <property type="match status" value="1"/>
</dbReference>
<dbReference type="RefSeq" id="WP_264281664.1">
    <property type="nucleotide sequence ID" value="NZ_CP107006.1"/>
</dbReference>
<proteinExistence type="predicted"/>
<organism evidence="8 9">
    <name type="scientific">Chitinophaga horti</name>
    <dbReference type="NCBI Taxonomy" id="2920382"/>
    <lineage>
        <taxon>Bacteria</taxon>
        <taxon>Pseudomonadati</taxon>
        <taxon>Bacteroidota</taxon>
        <taxon>Chitinophagia</taxon>
        <taxon>Chitinophagales</taxon>
        <taxon>Chitinophagaceae</taxon>
        <taxon>Chitinophaga</taxon>
    </lineage>
</organism>
<keyword evidence="3" id="KW-0998">Cell outer membrane</keyword>